<evidence type="ECO:0000313" key="4">
    <source>
        <dbReference type="Proteomes" id="UP001302126"/>
    </source>
</evidence>
<accession>A0AAN7AKC1</accession>
<evidence type="ECO:0000313" key="3">
    <source>
        <dbReference type="EMBL" id="KAK4189202.1"/>
    </source>
</evidence>
<evidence type="ECO:0008006" key="5">
    <source>
        <dbReference type="Google" id="ProtNLM"/>
    </source>
</evidence>
<feature type="compositionally biased region" description="Basic residues" evidence="2">
    <location>
        <begin position="419"/>
        <end position="430"/>
    </location>
</feature>
<evidence type="ECO:0000256" key="2">
    <source>
        <dbReference type="SAM" id="MobiDB-lite"/>
    </source>
</evidence>
<name>A0AAN7AKC1_9PEZI</name>
<dbReference type="EMBL" id="MU864378">
    <property type="protein sequence ID" value="KAK4189202.1"/>
    <property type="molecule type" value="Genomic_DNA"/>
</dbReference>
<feature type="region of interest" description="Disordered" evidence="2">
    <location>
        <begin position="356"/>
        <end position="459"/>
    </location>
</feature>
<feature type="coiled-coil region" evidence="1">
    <location>
        <begin position="254"/>
        <end position="300"/>
    </location>
</feature>
<proteinExistence type="predicted"/>
<gene>
    <name evidence="3" type="ORF">QBC35DRAFT_380818</name>
</gene>
<dbReference type="AlphaFoldDB" id="A0AAN7AKC1"/>
<organism evidence="3 4">
    <name type="scientific">Podospora australis</name>
    <dbReference type="NCBI Taxonomy" id="1536484"/>
    <lineage>
        <taxon>Eukaryota</taxon>
        <taxon>Fungi</taxon>
        <taxon>Dikarya</taxon>
        <taxon>Ascomycota</taxon>
        <taxon>Pezizomycotina</taxon>
        <taxon>Sordariomycetes</taxon>
        <taxon>Sordariomycetidae</taxon>
        <taxon>Sordariales</taxon>
        <taxon>Podosporaceae</taxon>
        <taxon>Podospora</taxon>
    </lineage>
</organism>
<reference evidence="3" key="1">
    <citation type="journal article" date="2023" name="Mol. Phylogenet. Evol.">
        <title>Genome-scale phylogeny and comparative genomics of the fungal order Sordariales.</title>
        <authorList>
            <person name="Hensen N."/>
            <person name="Bonometti L."/>
            <person name="Westerberg I."/>
            <person name="Brannstrom I.O."/>
            <person name="Guillou S."/>
            <person name="Cros-Aarteil S."/>
            <person name="Calhoun S."/>
            <person name="Haridas S."/>
            <person name="Kuo A."/>
            <person name="Mondo S."/>
            <person name="Pangilinan J."/>
            <person name="Riley R."/>
            <person name="LaButti K."/>
            <person name="Andreopoulos B."/>
            <person name="Lipzen A."/>
            <person name="Chen C."/>
            <person name="Yan M."/>
            <person name="Daum C."/>
            <person name="Ng V."/>
            <person name="Clum A."/>
            <person name="Steindorff A."/>
            <person name="Ohm R.A."/>
            <person name="Martin F."/>
            <person name="Silar P."/>
            <person name="Natvig D.O."/>
            <person name="Lalanne C."/>
            <person name="Gautier V."/>
            <person name="Ament-Velasquez S.L."/>
            <person name="Kruys A."/>
            <person name="Hutchinson M.I."/>
            <person name="Powell A.J."/>
            <person name="Barry K."/>
            <person name="Miller A.N."/>
            <person name="Grigoriev I.V."/>
            <person name="Debuchy R."/>
            <person name="Gladieux P."/>
            <person name="Hiltunen Thoren M."/>
            <person name="Johannesson H."/>
        </authorList>
    </citation>
    <scope>NUCLEOTIDE SEQUENCE</scope>
    <source>
        <strain evidence="3">PSN309</strain>
    </source>
</reference>
<comment type="caution">
    <text evidence="3">The sequence shown here is derived from an EMBL/GenBank/DDBJ whole genome shotgun (WGS) entry which is preliminary data.</text>
</comment>
<keyword evidence="4" id="KW-1185">Reference proteome</keyword>
<evidence type="ECO:0000256" key="1">
    <source>
        <dbReference type="SAM" id="Coils"/>
    </source>
</evidence>
<reference evidence="3" key="2">
    <citation type="submission" date="2023-05" db="EMBL/GenBank/DDBJ databases">
        <authorList>
            <consortium name="Lawrence Berkeley National Laboratory"/>
            <person name="Steindorff A."/>
            <person name="Hensen N."/>
            <person name="Bonometti L."/>
            <person name="Westerberg I."/>
            <person name="Brannstrom I.O."/>
            <person name="Guillou S."/>
            <person name="Cros-Aarteil S."/>
            <person name="Calhoun S."/>
            <person name="Haridas S."/>
            <person name="Kuo A."/>
            <person name="Mondo S."/>
            <person name="Pangilinan J."/>
            <person name="Riley R."/>
            <person name="Labutti K."/>
            <person name="Andreopoulos B."/>
            <person name="Lipzen A."/>
            <person name="Chen C."/>
            <person name="Yanf M."/>
            <person name="Daum C."/>
            <person name="Ng V."/>
            <person name="Clum A."/>
            <person name="Ohm R."/>
            <person name="Martin F."/>
            <person name="Silar P."/>
            <person name="Natvig D."/>
            <person name="Lalanne C."/>
            <person name="Gautier V."/>
            <person name="Ament-Velasquez S.L."/>
            <person name="Kruys A."/>
            <person name="Hutchinson M.I."/>
            <person name="Powell A.J."/>
            <person name="Barry K."/>
            <person name="Miller A.N."/>
            <person name="Grigoriev I.V."/>
            <person name="Debuchy R."/>
            <person name="Gladieux P."/>
            <person name="Thoren M.H."/>
            <person name="Johannesson H."/>
        </authorList>
    </citation>
    <scope>NUCLEOTIDE SEQUENCE</scope>
    <source>
        <strain evidence="3">PSN309</strain>
    </source>
</reference>
<keyword evidence="1" id="KW-0175">Coiled coil</keyword>
<dbReference type="Proteomes" id="UP001302126">
    <property type="component" value="Unassembled WGS sequence"/>
</dbReference>
<protein>
    <recommendedName>
        <fullName evidence="5">MYND-type zinc finger protein samB</fullName>
    </recommendedName>
</protein>
<sequence>MHDADSIVCAANGHSGGLGARTGDVIVCAGADSPDATSPSAGTLSAFSQPDGPTSPDDPVLRTLFECTSCYHALLDLYLTQYLIPRQTYYDEWYTSVERQFVAELSKLTALAKDYKIHPEDLDGRVNKEKRRWYIENLTSLRLKLLVEGDTERNALAVKVEEAAAGKGDLDELIDLVSEALPGLGADEWPEEVPAKLLAAENRDQKVGVLKDAFLSSTNHKGRPTIPRGHQKYVEMLEDGRSMEHVIDRILEESQKATNARKELGKAKARLEELRRGRAAHELQKKRKAQRRELAEKNKVPDVMYDLPPCATCRKQPNPRKFKACTICTLLVGNGVHGLPRTVFCSADCEKKGYPTHAATHKCASGSTCLHGRSTRKPKPQQRPGTRSQKRPPAPPLFRQAVTSGAPISGRNAMPIRSGNHHHHNHTYHAHNHDPSNNPHNPHNPHNHKGSLANGTSHLAPGPRDMRFCKECLLTLKKQTIFCCEACACQNYKQHCIDAHPSRRFRQGISGADAADDCQDPDVLTMFTTSYDHEVREWEGKYHVRLRRE</sequence>